<dbReference type="AlphaFoldDB" id="A0A840AAG5"/>
<accession>A0A840AAG5</accession>
<dbReference type="Gene3D" id="3.40.50.150">
    <property type="entry name" value="Vaccinia Virus protein VP39"/>
    <property type="match status" value="1"/>
</dbReference>
<dbReference type="PANTHER" id="PTHR43861:SF1">
    <property type="entry name" value="TRANS-ACONITATE 2-METHYLTRANSFERASE"/>
    <property type="match status" value="1"/>
</dbReference>
<dbReference type="Pfam" id="PF13649">
    <property type="entry name" value="Methyltransf_25"/>
    <property type="match status" value="1"/>
</dbReference>
<dbReference type="InterPro" id="IPR041698">
    <property type="entry name" value="Methyltransf_25"/>
</dbReference>
<dbReference type="SUPFAM" id="SSF53335">
    <property type="entry name" value="S-adenosyl-L-methionine-dependent methyltransferases"/>
    <property type="match status" value="1"/>
</dbReference>
<dbReference type="GO" id="GO:0032259">
    <property type="term" value="P:methylation"/>
    <property type="evidence" value="ECO:0007669"/>
    <property type="project" value="UniProtKB-KW"/>
</dbReference>
<keyword evidence="1 4" id="KW-0489">Methyltransferase</keyword>
<reference evidence="4 5" key="1">
    <citation type="submission" date="2020-08" db="EMBL/GenBank/DDBJ databases">
        <title>Genomic Encyclopedia of Type Strains, Phase IV (KMG-IV): sequencing the most valuable type-strain genomes for metagenomic binning, comparative biology and taxonomic classification.</title>
        <authorList>
            <person name="Goeker M."/>
        </authorList>
    </citation>
    <scope>NUCLEOTIDE SEQUENCE [LARGE SCALE GENOMIC DNA]</scope>
    <source>
        <strain evidence="4 5">DSM 19979</strain>
    </source>
</reference>
<feature type="domain" description="Methyltransferase" evidence="3">
    <location>
        <begin position="47"/>
        <end position="136"/>
    </location>
</feature>
<dbReference type="RefSeq" id="WP_184384397.1">
    <property type="nucleotide sequence ID" value="NZ_JACIDJ010000004.1"/>
</dbReference>
<dbReference type="CDD" id="cd02440">
    <property type="entry name" value="AdoMet_MTases"/>
    <property type="match status" value="1"/>
</dbReference>
<sequence>MPSPADDILPLYDAHAAAFARLRGQSLVERDWLDAFLGAMPPDGREVLDMGCGTGLPLAAHLAARGCRVTGLDGAAAMIAEARRNLPAHRWLLADMRDPPALGPFHGLLAWHSFFHLAHGAQRSMFPVFARLAHPGAALMFTSGPGHGEALGSFEGRPLYHASLDPAEYTALLRGNGFEVLRHVREDPSCGGATVWLARKHMPNE</sequence>
<keyword evidence="2 4" id="KW-0808">Transferase</keyword>
<evidence type="ECO:0000259" key="3">
    <source>
        <dbReference type="Pfam" id="PF13649"/>
    </source>
</evidence>
<dbReference type="EMBL" id="JACIDJ010000004">
    <property type="protein sequence ID" value="MBB3899008.1"/>
    <property type="molecule type" value="Genomic_DNA"/>
</dbReference>
<dbReference type="GO" id="GO:0008168">
    <property type="term" value="F:methyltransferase activity"/>
    <property type="evidence" value="ECO:0007669"/>
    <property type="project" value="UniProtKB-KW"/>
</dbReference>
<proteinExistence type="predicted"/>
<name>A0A840AAG5_9PROT</name>
<gene>
    <name evidence="4" type="ORF">GGQ83_002456</name>
</gene>
<organism evidence="4 5">
    <name type="scientific">Roseococcus suduntuyensis</name>
    <dbReference type="NCBI Taxonomy" id="455361"/>
    <lineage>
        <taxon>Bacteria</taxon>
        <taxon>Pseudomonadati</taxon>
        <taxon>Pseudomonadota</taxon>
        <taxon>Alphaproteobacteria</taxon>
        <taxon>Acetobacterales</taxon>
        <taxon>Roseomonadaceae</taxon>
        <taxon>Roseococcus</taxon>
    </lineage>
</organism>
<keyword evidence="5" id="KW-1185">Reference proteome</keyword>
<dbReference type="PANTHER" id="PTHR43861">
    <property type="entry name" value="TRANS-ACONITATE 2-METHYLTRANSFERASE-RELATED"/>
    <property type="match status" value="1"/>
</dbReference>
<protein>
    <submittedName>
        <fullName evidence="4">SAM-dependent methyltransferase</fullName>
    </submittedName>
</protein>
<comment type="caution">
    <text evidence="4">The sequence shown here is derived from an EMBL/GenBank/DDBJ whole genome shotgun (WGS) entry which is preliminary data.</text>
</comment>
<evidence type="ECO:0000313" key="4">
    <source>
        <dbReference type="EMBL" id="MBB3899008.1"/>
    </source>
</evidence>
<evidence type="ECO:0000256" key="2">
    <source>
        <dbReference type="ARBA" id="ARBA00022679"/>
    </source>
</evidence>
<evidence type="ECO:0000256" key="1">
    <source>
        <dbReference type="ARBA" id="ARBA00022603"/>
    </source>
</evidence>
<dbReference type="Proteomes" id="UP000553193">
    <property type="component" value="Unassembled WGS sequence"/>
</dbReference>
<dbReference type="InterPro" id="IPR029063">
    <property type="entry name" value="SAM-dependent_MTases_sf"/>
</dbReference>
<evidence type="ECO:0000313" key="5">
    <source>
        <dbReference type="Proteomes" id="UP000553193"/>
    </source>
</evidence>